<accession>A0AC34R7C0</accession>
<evidence type="ECO:0000313" key="2">
    <source>
        <dbReference type="WBParaSite" id="JU765_v2.g4120.t1"/>
    </source>
</evidence>
<proteinExistence type="predicted"/>
<organism evidence="1 2">
    <name type="scientific">Panagrolaimus sp. JU765</name>
    <dbReference type="NCBI Taxonomy" id="591449"/>
    <lineage>
        <taxon>Eukaryota</taxon>
        <taxon>Metazoa</taxon>
        <taxon>Ecdysozoa</taxon>
        <taxon>Nematoda</taxon>
        <taxon>Chromadorea</taxon>
        <taxon>Rhabditida</taxon>
        <taxon>Tylenchina</taxon>
        <taxon>Panagrolaimomorpha</taxon>
        <taxon>Panagrolaimoidea</taxon>
        <taxon>Panagrolaimidae</taxon>
        <taxon>Panagrolaimus</taxon>
    </lineage>
</organism>
<dbReference type="Proteomes" id="UP000887576">
    <property type="component" value="Unplaced"/>
</dbReference>
<reference evidence="2" key="1">
    <citation type="submission" date="2022-11" db="UniProtKB">
        <authorList>
            <consortium name="WormBaseParasite"/>
        </authorList>
    </citation>
    <scope>IDENTIFICATION</scope>
</reference>
<name>A0AC34R7C0_9BILA</name>
<evidence type="ECO:0000313" key="1">
    <source>
        <dbReference type="Proteomes" id="UP000887576"/>
    </source>
</evidence>
<protein>
    <submittedName>
        <fullName evidence="2">DUF38 domain-containing protein</fullName>
    </submittedName>
</protein>
<dbReference type="WBParaSite" id="JU765_v2.g4120.t1">
    <property type="protein sequence ID" value="JU765_v2.g4120.t1"/>
    <property type="gene ID" value="JU765_v2.g4120"/>
</dbReference>
<sequence length="253" mass="29406">MLVQSIAPYVTKVCFDGKVTANYQQLFFESLSKNQRNVTIKNLRKVDEILIETVKKLNEKNIFVTLKNPEDDILFKLSGLRFDCLKLSITKDEFSFFIWNNFPCTFSKNLKKVDEFVIKAVKKLNKRNIPVTLENAENELLLDFPGLYFDCLKISTTKEAFSIFLWNAFSFTFSKLNVQFVDSKYLKNLGKVFGHLNTAYSNVQSIIFLNLKVHGMNENNGLKMLLNKKSLRIFIIRQNPNKNVKKPLLHLVE</sequence>